<name>F9EPF0_9FUSO</name>
<dbReference type="EMBL" id="AFQD01000307">
    <property type="protein sequence ID" value="EGQ79168.1"/>
    <property type="molecule type" value="Genomic_DNA"/>
</dbReference>
<dbReference type="Proteomes" id="UP000005392">
    <property type="component" value="Unassembled WGS sequence"/>
</dbReference>
<protein>
    <recommendedName>
        <fullName evidence="3">Hemolysin</fullName>
    </recommendedName>
</protein>
<dbReference type="HOGENOM" id="CLU_1535714_0_0_0"/>
<dbReference type="InterPro" id="IPR008619">
    <property type="entry name" value="Filamentous_hemagglutn_rpt"/>
</dbReference>
<accession>F9EPF0</accession>
<evidence type="ECO:0000313" key="2">
    <source>
        <dbReference type="Proteomes" id="UP000005392"/>
    </source>
</evidence>
<feature type="non-terminal residue" evidence="1">
    <location>
        <position position="1"/>
    </location>
</feature>
<dbReference type="Pfam" id="PF05594">
    <property type="entry name" value="Fil_haemagg"/>
    <property type="match status" value="2"/>
</dbReference>
<dbReference type="AlphaFoldDB" id="F9EPF0"/>
<keyword evidence="2" id="KW-1185">Reference proteome</keyword>
<organism evidence="1 2">
    <name type="scientific">Fusobacterium animalis ATCC 51191</name>
    <dbReference type="NCBI Taxonomy" id="997347"/>
    <lineage>
        <taxon>Bacteria</taxon>
        <taxon>Fusobacteriati</taxon>
        <taxon>Fusobacteriota</taxon>
        <taxon>Fusobacteriia</taxon>
        <taxon>Fusobacteriales</taxon>
        <taxon>Fusobacteriaceae</taxon>
        <taxon>Fusobacterium</taxon>
    </lineage>
</organism>
<comment type="caution">
    <text evidence="1">The sequence shown here is derived from an EMBL/GenBank/DDBJ whole genome shotgun (WGS) entry which is preliminary data.</text>
</comment>
<proteinExistence type="predicted"/>
<evidence type="ECO:0000313" key="1">
    <source>
        <dbReference type="EMBL" id="EGQ79168.1"/>
    </source>
</evidence>
<sequence length="174" mass="19207">NDGNIVNNGELGGGTVNLTGKNIENNDLISAAGDLSLKAENKVENKSEKAIFAGGKLSISGKEILNNKNSELLGSNIELTADKVRNEVGTIKAFNDITIKTNKFENIGEVKDLDKYESYYETWDEKIIEAGQIDDWKRIGGDYSKNKGEKAKKAHVGDYIRGKQKMPMKKLLKK</sequence>
<gene>
    <name evidence="1" type="ORF">HMPREF9094_1805</name>
</gene>
<evidence type="ECO:0008006" key="3">
    <source>
        <dbReference type="Google" id="ProtNLM"/>
    </source>
</evidence>
<reference evidence="1 2" key="1">
    <citation type="submission" date="2011-05" db="EMBL/GenBank/DDBJ databases">
        <authorList>
            <person name="Muzny D."/>
            <person name="Qin X."/>
            <person name="Deng J."/>
            <person name="Jiang H."/>
            <person name="Liu Y."/>
            <person name="Qu J."/>
            <person name="Song X.-Z."/>
            <person name="Zhang L."/>
            <person name="Thornton R."/>
            <person name="Coyle M."/>
            <person name="Francisco L."/>
            <person name="Jackson L."/>
            <person name="Javaid M."/>
            <person name="Korchina V."/>
            <person name="Kovar C."/>
            <person name="Mata R."/>
            <person name="Mathew T."/>
            <person name="Ngo R."/>
            <person name="Nguyen L."/>
            <person name="Nguyen N."/>
            <person name="Okwuonu G."/>
            <person name="Ongeri F."/>
            <person name="Pham C."/>
            <person name="Simmons D."/>
            <person name="Wilczek-Boney K."/>
            <person name="Hale W."/>
            <person name="Jakkamsetti A."/>
            <person name="Pham P."/>
            <person name="Ruth R."/>
            <person name="San Lucas F."/>
            <person name="Warren J."/>
            <person name="Zhang J."/>
            <person name="Zhao Z."/>
            <person name="Zhou C."/>
            <person name="Zhu D."/>
            <person name="Lee S."/>
            <person name="Bess C."/>
            <person name="Blankenburg K."/>
            <person name="Forbes L."/>
            <person name="Fu Q."/>
            <person name="Gubbala S."/>
            <person name="Hirani K."/>
            <person name="Jayaseelan J.C."/>
            <person name="Lara F."/>
            <person name="Munidasa M."/>
            <person name="Palculict T."/>
            <person name="Patil S."/>
            <person name="Pu L.-L."/>
            <person name="Saada N."/>
            <person name="Tang L."/>
            <person name="Weissenberger G."/>
            <person name="Zhu Y."/>
            <person name="Hemphill L."/>
            <person name="Shang Y."/>
            <person name="Youmans B."/>
            <person name="Ayvaz T."/>
            <person name="Ross M."/>
            <person name="Santibanez J."/>
            <person name="Aqrawi P."/>
            <person name="Gross S."/>
            <person name="Joshi V."/>
            <person name="Fowler G."/>
            <person name="Nazareth L."/>
            <person name="Reid J."/>
            <person name="Worley K."/>
            <person name="Petrosino J."/>
            <person name="Highlander S."/>
            <person name="Gibbs R."/>
        </authorList>
    </citation>
    <scope>NUCLEOTIDE SEQUENCE [LARGE SCALE GENOMIC DNA]</scope>
    <source>
        <strain evidence="1 2">ATCC 51191</strain>
    </source>
</reference>